<accession>A0AA39G5J1</accession>
<sequence length="70" mass="8244">MAYEQRSWAIEQPLLKALLKEAVKNQNHLVDFNAMTQKKQRNQKKKSSECLKITCRGSPRPLDPIRFQPY</sequence>
<name>A0AA39G5J1_MICHY</name>
<dbReference type="Proteomes" id="UP001168972">
    <property type="component" value="Unassembled WGS sequence"/>
</dbReference>
<proteinExistence type="predicted"/>
<reference evidence="1" key="1">
    <citation type="journal article" date="2023" name="bioRxiv">
        <title>Scaffold-level genome assemblies of two parasitoid biocontrol wasps reveal the parthenogenesis mechanism and an associated novel virus.</title>
        <authorList>
            <person name="Inwood S."/>
            <person name="Skelly J."/>
            <person name="Guhlin J."/>
            <person name="Harrop T."/>
            <person name="Goldson S."/>
            <person name="Dearden P."/>
        </authorList>
    </citation>
    <scope>NUCLEOTIDE SEQUENCE</scope>
    <source>
        <strain evidence="1">Lincoln</strain>
        <tissue evidence="1">Whole body</tissue>
    </source>
</reference>
<comment type="caution">
    <text evidence="1">The sequence shown here is derived from an EMBL/GenBank/DDBJ whole genome shotgun (WGS) entry which is preliminary data.</text>
</comment>
<keyword evidence="2" id="KW-1185">Reference proteome</keyword>
<dbReference type="AlphaFoldDB" id="A0AA39G5J1"/>
<organism evidence="1 2">
    <name type="scientific">Microctonus hyperodae</name>
    <name type="common">Parasitoid wasp</name>
    <dbReference type="NCBI Taxonomy" id="165561"/>
    <lineage>
        <taxon>Eukaryota</taxon>
        <taxon>Metazoa</taxon>
        <taxon>Ecdysozoa</taxon>
        <taxon>Arthropoda</taxon>
        <taxon>Hexapoda</taxon>
        <taxon>Insecta</taxon>
        <taxon>Pterygota</taxon>
        <taxon>Neoptera</taxon>
        <taxon>Endopterygota</taxon>
        <taxon>Hymenoptera</taxon>
        <taxon>Apocrita</taxon>
        <taxon>Ichneumonoidea</taxon>
        <taxon>Braconidae</taxon>
        <taxon>Euphorinae</taxon>
        <taxon>Microctonus</taxon>
    </lineage>
</organism>
<dbReference type="EMBL" id="JAQQBR010000001">
    <property type="protein sequence ID" value="KAK0181952.1"/>
    <property type="molecule type" value="Genomic_DNA"/>
</dbReference>
<protein>
    <submittedName>
        <fullName evidence="1">Uncharacterized protein</fullName>
    </submittedName>
</protein>
<evidence type="ECO:0000313" key="1">
    <source>
        <dbReference type="EMBL" id="KAK0181952.1"/>
    </source>
</evidence>
<reference evidence="1" key="2">
    <citation type="submission" date="2023-03" db="EMBL/GenBank/DDBJ databases">
        <authorList>
            <person name="Inwood S.N."/>
            <person name="Skelly J.G."/>
            <person name="Guhlin J."/>
            <person name="Harrop T.W.R."/>
            <person name="Goldson S.G."/>
            <person name="Dearden P.K."/>
        </authorList>
    </citation>
    <scope>NUCLEOTIDE SEQUENCE</scope>
    <source>
        <strain evidence="1">Lincoln</strain>
        <tissue evidence="1">Whole body</tissue>
    </source>
</reference>
<gene>
    <name evidence="1" type="ORF">PV327_000129</name>
</gene>
<evidence type="ECO:0000313" key="2">
    <source>
        <dbReference type="Proteomes" id="UP001168972"/>
    </source>
</evidence>